<dbReference type="InterPro" id="IPR014438">
    <property type="entry name" value="Glucan_biosyn_MdoG/MdoD"/>
</dbReference>
<dbReference type="SUPFAM" id="SSF74650">
    <property type="entry name" value="Galactose mutarotase-like"/>
    <property type="match status" value="1"/>
</dbReference>
<proteinExistence type="inferred from homology"/>
<dbReference type="SUPFAM" id="SSF81296">
    <property type="entry name" value="E set domains"/>
    <property type="match status" value="1"/>
</dbReference>
<evidence type="ECO:0000313" key="8">
    <source>
        <dbReference type="Proteomes" id="UP000253426"/>
    </source>
</evidence>
<dbReference type="InterPro" id="IPR014756">
    <property type="entry name" value="Ig_E-set"/>
</dbReference>
<dbReference type="GO" id="GO:0030288">
    <property type="term" value="C:outer membrane-bounded periplasmic space"/>
    <property type="evidence" value="ECO:0007669"/>
    <property type="project" value="TreeGrafter"/>
</dbReference>
<dbReference type="InterPro" id="IPR014718">
    <property type="entry name" value="GH-type_carb-bd"/>
</dbReference>
<evidence type="ECO:0000256" key="4">
    <source>
        <dbReference type="ARBA" id="ARBA00022764"/>
    </source>
</evidence>
<dbReference type="UniPathway" id="UPA00637"/>
<evidence type="ECO:0000256" key="5">
    <source>
        <dbReference type="SAM" id="SignalP"/>
    </source>
</evidence>
<keyword evidence="4" id="KW-0574">Periplasm</keyword>
<dbReference type="Gene3D" id="2.60.40.10">
    <property type="entry name" value="Immunoglobulins"/>
    <property type="match status" value="1"/>
</dbReference>
<comment type="caution">
    <text evidence="7">The sequence shown here is derived from an EMBL/GenBank/DDBJ whole genome shotgun (WGS) entry which is preliminary data.</text>
</comment>
<feature type="signal peptide" evidence="5">
    <location>
        <begin position="1"/>
        <end position="22"/>
    </location>
</feature>
<dbReference type="InterPro" id="IPR007444">
    <property type="entry name" value="Glucan_biosyn_MdoG_C"/>
</dbReference>
<dbReference type="GO" id="GO:0051274">
    <property type="term" value="P:beta-glucan biosynthetic process"/>
    <property type="evidence" value="ECO:0007669"/>
    <property type="project" value="TreeGrafter"/>
</dbReference>
<evidence type="ECO:0000256" key="1">
    <source>
        <dbReference type="ARBA" id="ARBA00004418"/>
    </source>
</evidence>
<comment type="subcellular location">
    <subcellularLocation>
        <location evidence="1">Periplasm</location>
    </subcellularLocation>
</comment>
<dbReference type="PIRSF" id="PIRSF006281">
    <property type="entry name" value="MdoG"/>
    <property type="match status" value="1"/>
</dbReference>
<dbReference type="Gene3D" id="2.70.98.10">
    <property type="match status" value="1"/>
</dbReference>
<dbReference type="PANTHER" id="PTHR30504">
    <property type="entry name" value="GLUCANS BIOSYNTHESIS PROTEIN"/>
    <property type="match status" value="1"/>
</dbReference>
<dbReference type="GO" id="GO:0030246">
    <property type="term" value="F:carbohydrate binding"/>
    <property type="evidence" value="ECO:0007669"/>
    <property type="project" value="InterPro"/>
</dbReference>
<evidence type="ECO:0000256" key="3">
    <source>
        <dbReference type="ARBA" id="ARBA00009284"/>
    </source>
</evidence>
<sequence>MLFRPVLSGLIALTCAMSSTQAQDASAAPPPIRTFLDLEAYAASLAQKPYDPPKHPLDPFFDTLKYDGHRQIRFKADKALYNDVEHSYRIEFFHPGWTAKKTVEFFDIKAGQPAAIPFSKDLFDYGNLKVPEGAKYPDGYAGFRLLAPDTLLNKRFEFMVFMGASYFRAVTTKLGWGLSARGVAINTVGGEPEEFPDFTHFWFVQPKAGEKVFQFYALLNGPSVCGAYQFEVTPGETTMMRVSGSLFLRKKVKLLGLAPFSSMFWYGENTHPKPLDFRPEVHDSDGLLIEQENGTMIWRPLDNGKEMRQSVYSLEGIKGFGLQKRDRNFNHFEDLEARYHERVSVWVDPVEGFGRGKLHLIELATGEETWDNIVTFWEPETQPTATEPLRFAYNLSWLAEKPHDLAKVLATRWGEGVATSEIPNDYLFVVDFSKGKPLPGKAADWVPDTELHITGTAKVLDKRVMINPETGGYRAFFKLDIQPDVKILEMTCDLVDGKKPISERWSYQWKR</sequence>
<comment type="similarity">
    <text evidence="3">Belongs to the OpgD/OpgG family.</text>
</comment>
<organism evidence="7 8">
    <name type="scientific">Roseimicrobium gellanilyticum</name>
    <dbReference type="NCBI Taxonomy" id="748857"/>
    <lineage>
        <taxon>Bacteria</taxon>
        <taxon>Pseudomonadati</taxon>
        <taxon>Verrucomicrobiota</taxon>
        <taxon>Verrucomicrobiia</taxon>
        <taxon>Verrucomicrobiales</taxon>
        <taxon>Verrucomicrobiaceae</taxon>
        <taxon>Roseimicrobium</taxon>
    </lineage>
</organism>
<keyword evidence="5" id="KW-0732">Signal</keyword>
<dbReference type="InterPro" id="IPR013783">
    <property type="entry name" value="Ig-like_fold"/>
</dbReference>
<keyword evidence="8" id="KW-1185">Reference proteome</keyword>
<protein>
    <submittedName>
        <fullName evidence="7">Glucans biosynthesis protein</fullName>
    </submittedName>
</protein>
<dbReference type="Proteomes" id="UP000253426">
    <property type="component" value="Unassembled WGS sequence"/>
</dbReference>
<dbReference type="GO" id="GO:0003824">
    <property type="term" value="F:catalytic activity"/>
    <property type="evidence" value="ECO:0007669"/>
    <property type="project" value="InterPro"/>
</dbReference>
<dbReference type="PANTHER" id="PTHR30504:SF2">
    <property type="entry name" value="GLUCANS BIOSYNTHESIS PROTEIN G"/>
    <property type="match status" value="1"/>
</dbReference>
<gene>
    <name evidence="7" type="ORF">DES53_101383</name>
</gene>
<dbReference type="Pfam" id="PF04349">
    <property type="entry name" value="MdoG"/>
    <property type="match status" value="1"/>
</dbReference>
<evidence type="ECO:0000259" key="6">
    <source>
        <dbReference type="Pfam" id="PF04349"/>
    </source>
</evidence>
<comment type="pathway">
    <text evidence="2">Glycan metabolism; osmoregulated periplasmic glucan (OPG) biosynthesis.</text>
</comment>
<name>A0A366HTH1_9BACT</name>
<accession>A0A366HTH1</accession>
<evidence type="ECO:0000256" key="2">
    <source>
        <dbReference type="ARBA" id="ARBA00005001"/>
    </source>
</evidence>
<reference evidence="7 8" key="1">
    <citation type="submission" date="2018-06" db="EMBL/GenBank/DDBJ databases">
        <title>Genomic Encyclopedia of Type Strains, Phase IV (KMG-IV): sequencing the most valuable type-strain genomes for metagenomic binning, comparative biology and taxonomic classification.</title>
        <authorList>
            <person name="Goeker M."/>
        </authorList>
    </citation>
    <scope>NUCLEOTIDE SEQUENCE [LARGE SCALE GENOMIC DNA]</scope>
    <source>
        <strain evidence="7 8">DSM 25532</strain>
    </source>
</reference>
<feature type="domain" description="Glucan biosynthesis periplasmic MdoG C-terminal" evidence="6">
    <location>
        <begin position="37"/>
        <end position="509"/>
    </location>
</feature>
<dbReference type="AlphaFoldDB" id="A0A366HTH1"/>
<feature type="chain" id="PRO_5017016948" evidence="5">
    <location>
        <begin position="23"/>
        <end position="511"/>
    </location>
</feature>
<evidence type="ECO:0000313" key="7">
    <source>
        <dbReference type="EMBL" id="RBP47586.1"/>
    </source>
</evidence>
<dbReference type="EMBL" id="QNRR01000001">
    <property type="protein sequence ID" value="RBP47586.1"/>
    <property type="molecule type" value="Genomic_DNA"/>
</dbReference>
<dbReference type="InterPro" id="IPR011013">
    <property type="entry name" value="Gal_mutarotase_sf_dom"/>
</dbReference>